<dbReference type="InterPro" id="IPR025157">
    <property type="entry name" value="Hemagglutinin_rpt"/>
</dbReference>
<gene>
    <name evidence="2" type="ORF">H8S59_09540</name>
</gene>
<organism evidence="2 3">
    <name type="scientific">Pseudomonas folii</name>
    <dbReference type="NCBI Taxonomy" id="2762593"/>
    <lineage>
        <taxon>Bacteria</taxon>
        <taxon>Pseudomonadati</taxon>
        <taxon>Pseudomonadota</taxon>
        <taxon>Gammaproteobacteria</taxon>
        <taxon>Pseudomonadales</taxon>
        <taxon>Pseudomonadaceae</taxon>
        <taxon>Pseudomonas</taxon>
    </lineage>
</organism>
<evidence type="ECO:0000256" key="1">
    <source>
        <dbReference type="SAM" id="MobiDB-lite"/>
    </source>
</evidence>
<accession>A0ABR7AYK5</accession>
<sequence>MSSLAALINWRTETSNTVGGVIAGRYVTFDVAKGSQDSEGEQTQSKGGLKGGTTGGFKIGIGGSTGIATQEGMQGTSQASQLNAGRDINLEARRDLALIGTQAAAVRNFYLKAANDLTIRAAQNESSSQDDRHSGGAEGGIAVGPSGIGFYASVNIGRGELDREGKQQQGAYLLAGNQLGFESGRDTTIAGAQLSGKDVTGNVGRNLSVSSVPDTGKASGKQFDVSATVVVGYGASVSGSVGYGKTDGKTNWVGNQTSITAQDKLDIKTGEHTQLDGALISSNTGNLKLDTGTLGFSDIAGQDKERSYYLNMGGSYGLEGGQAQQDSSQVSKGNSGANGWSVEGYNYEKDRQQMVRGTIGAGDIIVRQDAVTGKDSTAGLNRDVSKASEITRDEEHRTDLYVTKSSVDAASHPVDTVQEWTNQLRNYDETAQQNFKEAARGLTRVVNKAESTFGRKMDAGAANLMGEKFAENTMDLLLQGGMSRSQAMKTLADPAFQKSVVAEVARMAEIDLKPVDDLDSKLQAINQTTNPGIVELDRTLVTEKDEETLNLAQNTLRSMSSIKQYIKDHPEQEEAVKVMVALTQGPKGLLQLAISEAVGATPQGKELEETIAAYTDAVGKRVADAMEGKELSDTDDFEQYLIGGGQFTASILTGVIQKRKSAGERTVVSVDAPKKGPEVIGRGGAKEVAGPDATGGTKVGPGTDLTPEIKQHSDGSYRTPDGKFASPTGLAPPGTVKADEFAKHLESNGMEVVGTEMVVKGPLGDRRYDIVVRDASGKLHGLEVKSGTANKTSYQEFTDYFVNEFGAQGKGRLKGEVIESATTVYVP</sequence>
<reference evidence="2 3" key="1">
    <citation type="submission" date="2020-08" db="EMBL/GenBank/DDBJ databases">
        <title>Putative novel bacterial strains isolated from necrotic wheat leaf tissues caused by Xanthomonas translucens.</title>
        <authorList>
            <person name="Tambong J.T."/>
        </authorList>
    </citation>
    <scope>NUCLEOTIDE SEQUENCE [LARGE SCALE GENOMIC DNA]</scope>
    <source>
        <strain evidence="2 3">DOAB 1069</strain>
    </source>
</reference>
<evidence type="ECO:0000313" key="2">
    <source>
        <dbReference type="EMBL" id="MBC3950012.1"/>
    </source>
</evidence>
<dbReference type="EMBL" id="JACONW010000033">
    <property type="protein sequence ID" value="MBC3950012.1"/>
    <property type="molecule type" value="Genomic_DNA"/>
</dbReference>
<name>A0ABR7AYK5_9PSED</name>
<feature type="region of interest" description="Disordered" evidence="1">
    <location>
        <begin position="674"/>
        <end position="704"/>
    </location>
</feature>
<dbReference type="Pfam" id="PF13332">
    <property type="entry name" value="Fil_haemagg_2"/>
    <property type="match status" value="2"/>
</dbReference>
<proteinExistence type="predicted"/>
<feature type="compositionally biased region" description="Polar residues" evidence="1">
    <location>
        <begin position="35"/>
        <end position="45"/>
    </location>
</feature>
<evidence type="ECO:0000313" key="3">
    <source>
        <dbReference type="Proteomes" id="UP000651852"/>
    </source>
</evidence>
<feature type="region of interest" description="Disordered" evidence="1">
    <location>
        <begin position="34"/>
        <end position="54"/>
    </location>
</feature>
<keyword evidence="3" id="KW-1185">Reference proteome</keyword>
<protein>
    <submittedName>
        <fullName evidence="2">Hemagglutinin repeat-containing protein</fullName>
    </submittedName>
</protein>
<comment type="caution">
    <text evidence="2">The sequence shown here is derived from an EMBL/GenBank/DDBJ whole genome shotgun (WGS) entry which is preliminary data.</text>
</comment>
<dbReference type="Proteomes" id="UP000651852">
    <property type="component" value="Unassembled WGS sequence"/>
</dbReference>